<evidence type="ECO:0000313" key="5">
    <source>
        <dbReference type="Proteomes" id="UP000192356"/>
    </source>
</evidence>
<dbReference type="SUPFAM" id="SSF48371">
    <property type="entry name" value="ARM repeat"/>
    <property type="match status" value="1"/>
</dbReference>
<dbReference type="InterPro" id="IPR001313">
    <property type="entry name" value="Pumilio_RNA-bd_rpt"/>
</dbReference>
<feature type="repeat" description="Pumilio" evidence="2">
    <location>
        <begin position="363"/>
        <end position="398"/>
    </location>
</feature>
<proteinExistence type="predicted"/>
<dbReference type="Proteomes" id="UP000192356">
    <property type="component" value="Unassembled WGS sequence"/>
</dbReference>
<dbReference type="PANTHER" id="PTHR12537">
    <property type="entry name" value="RNA BINDING PROTEIN PUMILIO-RELATED"/>
    <property type="match status" value="1"/>
</dbReference>
<dbReference type="GO" id="GO:0005737">
    <property type="term" value="C:cytoplasm"/>
    <property type="evidence" value="ECO:0007669"/>
    <property type="project" value="TreeGrafter"/>
</dbReference>
<comment type="caution">
    <text evidence="4">The sequence shown here is derived from an EMBL/GenBank/DDBJ whole genome shotgun (WGS) entry which is preliminary data.</text>
</comment>
<dbReference type="PANTHER" id="PTHR12537:SF12">
    <property type="entry name" value="MATERNAL PROTEIN PUMILIO"/>
    <property type="match status" value="1"/>
</dbReference>
<evidence type="ECO:0000313" key="4">
    <source>
        <dbReference type="EMBL" id="ORD97750.1"/>
    </source>
</evidence>
<dbReference type="AlphaFoldDB" id="A0A1X0QD88"/>
<evidence type="ECO:0000256" key="1">
    <source>
        <dbReference type="ARBA" id="ARBA00022737"/>
    </source>
</evidence>
<sequence length="465" mass="54154">MKTISIVYDDGETFTEPMISSADKALYKHLQRSLDKLTKLNKAFDQFTNAEKIDLEQPMSISTKTEEIVFDESDKYKEVSEPKEFDLTKKEIDDVQMNPVGNKKFVIKFMSPQLITKKSMISQVRPIDMDLLKVKIPESLKTIVSLNPSIMSIGDLTTICLVNCKEQVGSRIIQEKIESWNEKEIDIFIEQIEQFIKELSTNLFGNYVIQKLIEHSNKRQLSIFRNSFVGYMVPISNNIYGCRVIQKLIEVDEDIDVLVGELFDGMELVYENNHGSHVFQRLAEIKKYQSRLVSIIKPKTIELAINKFGCRIIQTLCLNTKNSDQLAFIILSKIDALIIDQFGNYIIQMLVQQDQYKNYITNYIKENIVFLSKNKYSSNVVEKLIRFIEPNDLEKFFNKCLVLNQNNIPYFIDMICDSYGNYVAQSLYVYGNKDIKYQIESLINKYKDILKKSPYVKHILYKMNK</sequence>
<reference evidence="4 5" key="1">
    <citation type="journal article" date="2017" name="Environ. Microbiol.">
        <title>Decay of the glycolytic pathway and adaptation to intranuclear parasitism within Enterocytozoonidae microsporidia.</title>
        <authorList>
            <person name="Wiredu Boakye D."/>
            <person name="Jaroenlak P."/>
            <person name="Prachumwat A."/>
            <person name="Williams T.A."/>
            <person name="Bateman K.S."/>
            <person name="Itsathitphaisarn O."/>
            <person name="Sritunyalucksana K."/>
            <person name="Paszkiewicz K.H."/>
            <person name="Moore K.A."/>
            <person name="Stentiford G.D."/>
            <person name="Williams B.A."/>
        </authorList>
    </citation>
    <scope>NUCLEOTIDE SEQUENCE [LARGE SCALE GENOMIC DNA]</scope>
    <source>
        <strain evidence="4 5">GB1</strain>
    </source>
</reference>
<organism evidence="4 5">
    <name type="scientific">Hepatospora eriocheir</name>
    <dbReference type="NCBI Taxonomy" id="1081669"/>
    <lineage>
        <taxon>Eukaryota</taxon>
        <taxon>Fungi</taxon>
        <taxon>Fungi incertae sedis</taxon>
        <taxon>Microsporidia</taxon>
        <taxon>Hepatosporidae</taxon>
        <taxon>Hepatospora</taxon>
    </lineage>
</organism>
<dbReference type="OrthoDB" id="668540at2759"/>
<evidence type="ECO:0000256" key="2">
    <source>
        <dbReference type="PROSITE-ProRule" id="PRU00317"/>
    </source>
</evidence>
<dbReference type="InterPro" id="IPR016024">
    <property type="entry name" value="ARM-type_fold"/>
</dbReference>
<dbReference type="PROSITE" id="PS50303">
    <property type="entry name" value="PUM_HD"/>
    <property type="match status" value="1"/>
</dbReference>
<dbReference type="VEuPathDB" id="MicrosporidiaDB:HERIO_383"/>
<name>A0A1X0QD88_9MICR</name>
<gene>
    <name evidence="4" type="primary">PUM4</name>
    <name evidence="4" type="ORF">HERIO_383</name>
</gene>
<dbReference type="VEuPathDB" id="MicrosporidiaDB:A0H76_1922"/>
<evidence type="ECO:0000259" key="3">
    <source>
        <dbReference type="PROSITE" id="PS50303"/>
    </source>
</evidence>
<dbReference type="GO" id="GO:0010608">
    <property type="term" value="P:post-transcriptional regulation of gene expression"/>
    <property type="evidence" value="ECO:0007669"/>
    <property type="project" value="TreeGrafter"/>
</dbReference>
<dbReference type="EMBL" id="LVKB01000011">
    <property type="protein sequence ID" value="ORD97750.1"/>
    <property type="molecule type" value="Genomic_DNA"/>
</dbReference>
<feature type="repeat" description="Pumilio" evidence="2">
    <location>
        <begin position="227"/>
        <end position="264"/>
    </location>
</feature>
<keyword evidence="5" id="KW-1185">Reference proteome</keyword>
<feature type="repeat" description="Pumilio" evidence="2">
    <location>
        <begin position="191"/>
        <end position="226"/>
    </location>
</feature>
<dbReference type="GO" id="GO:0003729">
    <property type="term" value="F:mRNA binding"/>
    <property type="evidence" value="ECO:0007669"/>
    <property type="project" value="TreeGrafter"/>
</dbReference>
<dbReference type="InterPro" id="IPR011989">
    <property type="entry name" value="ARM-like"/>
</dbReference>
<keyword evidence="1" id="KW-0677">Repeat</keyword>
<dbReference type="PROSITE" id="PS50302">
    <property type="entry name" value="PUM"/>
    <property type="match status" value="3"/>
</dbReference>
<feature type="domain" description="PUM-HD" evidence="3">
    <location>
        <begin position="127"/>
        <end position="465"/>
    </location>
</feature>
<accession>A0A1X0QD88</accession>
<protein>
    <submittedName>
        <fullName evidence="4">PUM4</fullName>
    </submittedName>
</protein>
<dbReference type="Gene3D" id="1.25.10.10">
    <property type="entry name" value="Leucine-rich Repeat Variant"/>
    <property type="match status" value="1"/>
</dbReference>
<dbReference type="InterPro" id="IPR033133">
    <property type="entry name" value="PUM-HD"/>
</dbReference>
<dbReference type="SMART" id="SM00025">
    <property type="entry name" value="Pumilio"/>
    <property type="match status" value="7"/>
</dbReference>
<dbReference type="Pfam" id="PF00806">
    <property type="entry name" value="PUF"/>
    <property type="match status" value="7"/>
</dbReference>